<organism evidence="2 3">
    <name type="scientific">Azospirillum doebereinerae</name>
    <dbReference type="NCBI Taxonomy" id="92933"/>
    <lineage>
        <taxon>Bacteria</taxon>
        <taxon>Pseudomonadati</taxon>
        <taxon>Pseudomonadota</taxon>
        <taxon>Alphaproteobacteria</taxon>
        <taxon>Rhodospirillales</taxon>
        <taxon>Azospirillaceae</taxon>
        <taxon>Azospirillum</taxon>
    </lineage>
</organism>
<accession>A0A3S0WQ18</accession>
<dbReference type="EMBL" id="RZIJ01000001">
    <property type="protein sequence ID" value="RUQ75960.1"/>
    <property type="molecule type" value="Genomic_DNA"/>
</dbReference>
<feature type="compositionally biased region" description="Pro residues" evidence="1">
    <location>
        <begin position="7"/>
        <end position="23"/>
    </location>
</feature>
<sequence>MSWISPTPGPQPLRAAPPRPQPRPNEDVPNFDGPLTDNPDLPDPGGPGTTMPPVPGGDLPPSQPTDPDFR</sequence>
<proteinExistence type="predicted"/>
<gene>
    <name evidence="2" type="ORF">EJ913_02285</name>
</gene>
<feature type="compositionally biased region" description="Pro residues" evidence="1">
    <location>
        <begin position="41"/>
        <end position="55"/>
    </location>
</feature>
<evidence type="ECO:0000313" key="3">
    <source>
        <dbReference type="Proteomes" id="UP000280346"/>
    </source>
</evidence>
<evidence type="ECO:0000256" key="1">
    <source>
        <dbReference type="SAM" id="MobiDB-lite"/>
    </source>
</evidence>
<reference evidence="2 3" key="1">
    <citation type="submission" date="2018-12" db="EMBL/GenBank/DDBJ databases">
        <authorList>
            <person name="Yang Y."/>
        </authorList>
    </citation>
    <scope>NUCLEOTIDE SEQUENCE [LARGE SCALE GENOMIC DNA]</scope>
    <source>
        <strain evidence="2 3">GSF71</strain>
    </source>
</reference>
<protein>
    <submittedName>
        <fullName evidence="2">Uncharacterized protein</fullName>
    </submittedName>
</protein>
<evidence type="ECO:0000313" key="2">
    <source>
        <dbReference type="EMBL" id="RUQ75960.1"/>
    </source>
</evidence>
<comment type="caution">
    <text evidence="2">The sequence shown here is derived from an EMBL/GenBank/DDBJ whole genome shotgun (WGS) entry which is preliminary data.</text>
</comment>
<dbReference type="RefSeq" id="WP_126994356.1">
    <property type="nucleotide sequence ID" value="NZ_CP173190.1"/>
</dbReference>
<dbReference type="Proteomes" id="UP000280346">
    <property type="component" value="Unassembled WGS sequence"/>
</dbReference>
<name>A0A3S0WQ18_9PROT</name>
<feature type="region of interest" description="Disordered" evidence="1">
    <location>
        <begin position="1"/>
        <end position="70"/>
    </location>
</feature>
<keyword evidence="3" id="KW-1185">Reference proteome</keyword>
<dbReference type="AlphaFoldDB" id="A0A3S0WQ18"/>